<accession>A0A7C3PHV4</accession>
<keyword evidence="1" id="KW-0175">Coiled coil</keyword>
<feature type="coiled-coil region" evidence="1">
    <location>
        <begin position="148"/>
        <end position="182"/>
    </location>
</feature>
<gene>
    <name evidence="2" type="ORF">ENR64_11505</name>
</gene>
<organism evidence="2">
    <name type="scientific">Oscillatoriales cyanobacterium SpSt-418</name>
    <dbReference type="NCBI Taxonomy" id="2282169"/>
    <lineage>
        <taxon>Bacteria</taxon>
        <taxon>Bacillati</taxon>
        <taxon>Cyanobacteriota</taxon>
        <taxon>Cyanophyceae</taxon>
        <taxon>Oscillatoriophycideae</taxon>
        <taxon>Oscillatoriales</taxon>
    </lineage>
</organism>
<dbReference type="AlphaFoldDB" id="A0A7C3PHV4"/>
<sequence>MITVILLFLIALSGGYWFYFYPTQKIRKIKDCAVLEVDGADTRYSDLPLGKLGVFYEVNEKRRIRVVFPKLTEEGDVQYIYSWHDLQSIHIPTSEKSNAQSRVKFRAAQELSPLIKEHLKLELEITNLSEQWQKIRTLLSLVTTSDFYSNQQEIYENALSQVENLLSKAEDLQAVYVRLIRESLIGSQIVGYEPPLLPDATLGIDSQYNEIREEYQRMKDTASAYAELLRTRQV</sequence>
<proteinExistence type="predicted"/>
<dbReference type="EMBL" id="DSRU01000165">
    <property type="protein sequence ID" value="HFM98360.1"/>
    <property type="molecule type" value="Genomic_DNA"/>
</dbReference>
<evidence type="ECO:0000256" key="1">
    <source>
        <dbReference type="SAM" id="Coils"/>
    </source>
</evidence>
<evidence type="ECO:0000313" key="2">
    <source>
        <dbReference type="EMBL" id="HFM98360.1"/>
    </source>
</evidence>
<reference evidence="2" key="1">
    <citation type="journal article" date="2020" name="mSystems">
        <title>Genome- and Community-Level Interaction Insights into Carbon Utilization and Element Cycling Functions of Hydrothermarchaeota in Hydrothermal Sediment.</title>
        <authorList>
            <person name="Zhou Z."/>
            <person name="Liu Y."/>
            <person name="Xu W."/>
            <person name="Pan J."/>
            <person name="Luo Z.H."/>
            <person name="Li M."/>
        </authorList>
    </citation>
    <scope>NUCLEOTIDE SEQUENCE [LARGE SCALE GENOMIC DNA]</scope>
    <source>
        <strain evidence="2">SpSt-418</strain>
    </source>
</reference>
<protein>
    <submittedName>
        <fullName evidence="2">Uncharacterized protein</fullName>
    </submittedName>
</protein>
<name>A0A7C3PHV4_9CYAN</name>
<comment type="caution">
    <text evidence="2">The sequence shown here is derived from an EMBL/GenBank/DDBJ whole genome shotgun (WGS) entry which is preliminary data.</text>
</comment>